<dbReference type="Gene3D" id="3.40.50.720">
    <property type="entry name" value="NAD(P)-binding Rossmann-like Domain"/>
    <property type="match status" value="1"/>
</dbReference>
<comment type="caution">
    <text evidence="2">The sequence shown here is derived from an EMBL/GenBank/DDBJ whole genome shotgun (WGS) entry which is preliminary data.</text>
</comment>
<evidence type="ECO:0000313" key="2">
    <source>
        <dbReference type="EMBL" id="KAF6833193.1"/>
    </source>
</evidence>
<dbReference type="Pfam" id="PF08240">
    <property type="entry name" value="ADH_N"/>
    <property type="match status" value="1"/>
</dbReference>
<dbReference type="Gene3D" id="3.90.180.10">
    <property type="entry name" value="Medium-chain alcohol dehydrogenases, catalytic domain"/>
    <property type="match status" value="1"/>
</dbReference>
<dbReference type="SUPFAM" id="SSF50129">
    <property type="entry name" value="GroES-like"/>
    <property type="match status" value="1"/>
</dbReference>
<dbReference type="AlphaFoldDB" id="A0A8H6NHM3"/>
<dbReference type="CDD" id="cd08276">
    <property type="entry name" value="MDR7"/>
    <property type="match status" value="1"/>
</dbReference>
<dbReference type="InterPro" id="IPR013154">
    <property type="entry name" value="ADH-like_N"/>
</dbReference>
<dbReference type="InterPro" id="IPR036291">
    <property type="entry name" value="NAD(P)-bd_dom_sf"/>
</dbReference>
<accession>A0A8H6NHM3</accession>
<dbReference type="GO" id="GO:0016491">
    <property type="term" value="F:oxidoreductase activity"/>
    <property type="evidence" value="ECO:0007669"/>
    <property type="project" value="InterPro"/>
</dbReference>
<reference evidence="2" key="1">
    <citation type="journal article" date="2020" name="Phytopathology">
        <title>Genome Sequence Resources of Colletotrichum truncatum, C. plurivorum, C. musicola, and C. sojae: Four Species Pathogenic to Soybean (Glycine max).</title>
        <authorList>
            <person name="Rogerio F."/>
            <person name="Boufleur T.R."/>
            <person name="Ciampi-Guillardi M."/>
            <person name="Sukno S.A."/>
            <person name="Thon M.R."/>
            <person name="Massola Junior N.S."/>
            <person name="Baroncelli R."/>
        </authorList>
    </citation>
    <scope>NUCLEOTIDE SEQUENCE</scope>
    <source>
        <strain evidence="2">LFN00145</strain>
    </source>
</reference>
<dbReference type="EMBL" id="WIGO01000061">
    <property type="protein sequence ID" value="KAF6833193.1"/>
    <property type="molecule type" value="Genomic_DNA"/>
</dbReference>
<feature type="domain" description="Enoyl reductase (ER)" evidence="1">
    <location>
        <begin position="17"/>
        <end position="367"/>
    </location>
</feature>
<dbReference type="PANTHER" id="PTHR45033:SF2">
    <property type="entry name" value="ZINC-TYPE ALCOHOL DEHYDROGENASE-LIKE PROTEIN C1773.06C"/>
    <property type="match status" value="1"/>
</dbReference>
<evidence type="ECO:0000313" key="3">
    <source>
        <dbReference type="Proteomes" id="UP000654918"/>
    </source>
</evidence>
<dbReference type="InterPro" id="IPR020843">
    <property type="entry name" value="ER"/>
</dbReference>
<dbReference type="InterPro" id="IPR052711">
    <property type="entry name" value="Zinc_ADH-like"/>
</dbReference>
<proteinExistence type="predicted"/>
<evidence type="ECO:0000259" key="1">
    <source>
        <dbReference type="SMART" id="SM00829"/>
    </source>
</evidence>
<dbReference type="InterPro" id="IPR011032">
    <property type="entry name" value="GroES-like_sf"/>
</dbReference>
<keyword evidence="3" id="KW-1185">Reference proteome</keyword>
<dbReference type="Proteomes" id="UP000654918">
    <property type="component" value="Unassembled WGS sequence"/>
</dbReference>
<sequence length="369" mass="38935">MAPATTDAWSITGTSKENWDSVELNKNVPIPQLGDYDVLVQIEAVSLNFRDLAIPKVRPPLSQDLTTTNEPQGLYPFPVSYPRVPASDGAGRVVAAGPKVTRFSPGDAVTTLFNQHHQSNPINPLAVNSGLGGALDGTLRRHAVLPEHGLVPSPSSLSAAEASTLPCAPLTAWNALYGLSSKALKPGDVVLTQGTGGVSLAAIQFALAAGATVIATTSSAAKGERLKKLGAHHVINYKETPDWGAVAKSLTPNGEGVDHVIEVGGPGTVAQSLKAVKLEGVISIIGFLSHGDKAASESQPTLLDALSNICTVRGIFVGSRQQFEEMNRAIDANGIKPVVDERVFGFEEVKEAYQYQWDQKHFGKVVIKV</sequence>
<dbReference type="PANTHER" id="PTHR45033">
    <property type="match status" value="1"/>
</dbReference>
<dbReference type="SMART" id="SM00829">
    <property type="entry name" value="PKS_ER"/>
    <property type="match status" value="1"/>
</dbReference>
<protein>
    <submittedName>
        <fullName evidence="2">Zinc-type alcohol dehydrogenase C1773.06c-like protein 5</fullName>
    </submittedName>
</protein>
<organism evidence="2 3">
    <name type="scientific">Colletotrichum plurivorum</name>
    <dbReference type="NCBI Taxonomy" id="2175906"/>
    <lineage>
        <taxon>Eukaryota</taxon>
        <taxon>Fungi</taxon>
        <taxon>Dikarya</taxon>
        <taxon>Ascomycota</taxon>
        <taxon>Pezizomycotina</taxon>
        <taxon>Sordariomycetes</taxon>
        <taxon>Hypocreomycetidae</taxon>
        <taxon>Glomerellales</taxon>
        <taxon>Glomerellaceae</taxon>
        <taxon>Colletotrichum</taxon>
        <taxon>Colletotrichum orchidearum species complex</taxon>
    </lineage>
</organism>
<name>A0A8H6NHM3_9PEZI</name>
<dbReference type="Pfam" id="PF00107">
    <property type="entry name" value="ADH_zinc_N"/>
    <property type="match status" value="1"/>
</dbReference>
<gene>
    <name evidence="2" type="ORF">CPLU01_05712</name>
</gene>
<dbReference type="InterPro" id="IPR013149">
    <property type="entry name" value="ADH-like_C"/>
</dbReference>
<dbReference type="SUPFAM" id="SSF51735">
    <property type="entry name" value="NAD(P)-binding Rossmann-fold domains"/>
    <property type="match status" value="1"/>
</dbReference>